<feature type="transmembrane region" description="Helical" evidence="10">
    <location>
        <begin position="247"/>
        <end position="267"/>
    </location>
</feature>
<dbReference type="EMBL" id="CYKH01001083">
    <property type="protein sequence ID" value="CUG82694.1"/>
    <property type="molecule type" value="Genomic_DNA"/>
</dbReference>
<evidence type="ECO:0000256" key="10">
    <source>
        <dbReference type="SAM" id="Phobius"/>
    </source>
</evidence>
<keyword evidence="5" id="KW-0418">Kinase</keyword>
<gene>
    <name evidence="12" type="ORF">BSAL_87245</name>
</gene>
<feature type="transmembrane region" description="Helical" evidence="10">
    <location>
        <begin position="69"/>
        <end position="89"/>
    </location>
</feature>
<dbReference type="GO" id="GO:0047493">
    <property type="term" value="F:ceramide cholinephosphotransferase activity"/>
    <property type="evidence" value="ECO:0007669"/>
    <property type="project" value="TreeGrafter"/>
</dbReference>
<evidence type="ECO:0000256" key="6">
    <source>
        <dbReference type="ARBA" id="ARBA00022919"/>
    </source>
</evidence>
<dbReference type="PANTHER" id="PTHR21290:SF25">
    <property type="entry name" value="SPHINGOMYELIN SYNTHASE-RELATED PROTEIN 1"/>
    <property type="match status" value="1"/>
</dbReference>
<dbReference type="Proteomes" id="UP000051952">
    <property type="component" value="Unassembled WGS sequence"/>
</dbReference>
<dbReference type="GO" id="GO:0016301">
    <property type="term" value="F:kinase activity"/>
    <property type="evidence" value="ECO:0007669"/>
    <property type="project" value="UniProtKB-KW"/>
</dbReference>
<feature type="transmembrane region" description="Helical" evidence="10">
    <location>
        <begin position="20"/>
        <end position="37"/>
    </location>
</feature>
<dbReference type="GO" id="GO:0005886">
    <property type="term" value="C:plasma membrane"/>
    <property type="evidence" value="ECO:0007669"/>
    <property type="project" value="TreeGrafter"/>
</dbReference>
<comment type="similarity">
    <text evidence="2">Belongs to the sphingomyelin synthase family.</text>
</comment>
<dbReference type="GO" id="GO:0046513">
    <property type="term" value="P:ceramide biosynthetic process"/>
    <property type="evidence" value="ECO:0007669"/>
    <property type="project" value="TreeGrafter"/>
</dbReference>
<keyword evidence="3 12" id="KW-0808">Transferase</keyword>
<dbReference type="GO" id="GO:0033188">
    <property type="term" value="F:sphingomyelin synthase activity"/>
    <property type="evidence" value="ECO:0007669"/>
    <property type="project" value="TreeGrafter"/>
</dbReference>
<dbReference type="OrthoDB" id="422827at2759"/>
<name>A0A0S4J1W3_BODSA</name>
<evidence type="ECO:0000313" key="12">
    <source>
        <dbReference type="EMBL" id="CUG82694.1"/>
    </source>
</evidence>
<dbReference type="Pfam" id="PF14360">
    <property type="entry name" value="PAP2_C"/>
    <property type="match status" value="1"/>
</dbReference>
<dbReference type="VEuPathDB" id="TriTrypDB:BSAL_87245"/>
<dbReference type="GO" id="GO:0000139">
    <property type="term" value="C:Golgi membrane"/>
    <property type="evidence" value="ECO:0007669"/>
    <property type="project" value="TreeGrafter"/>
</dbReference>
<evidence type="ECO:0000256" key="9">
    <source>
        <dbReference type="ARBA" id="ARBA00023136"/>
    </source>
</evidence>
<feature type="transmembrane region" description="Helical" evidence="10">
    <location>
        <begin position="140"/>
        <end position="163"/>
    </location>
</feature>
<dbReference type="AlphaFoldDB" id="A0A0S4J1W3"/>
<keyword evidence="4 10" id="KW-0812">Transmembrane</keyword>
<dbReference type="InterPro" id="IPR025749">
    <property type="entry name" value="Sphingomyelin_synth-like_dom"/>
</dbReference>
<keyword evidence="9 10" id="KW-0472">Membrane</keyword>
<dbReference type="OMA" id="SGAIHCG"/>
<dbReference type="InterPro" id="IPR045221">
    <property type="entry name" value="Sphingomyelin_synth-like"/>
</dbReference>
<keyword evidence="7 10" id="KW-1133">Transmembrane helix</keyword>
<evidence type="ECO:0000256" key="8">
    <source>
        <dbReference type="ARBA" id="ARBA00023098"/>
    </source>
</evidence>
<feature type="transmembrane region" description="Helical" evidence="10">
    <location>
        <begin position="209"/>
        <end position="227"/>
    </location>
</feature>
<evidence type="ECO:0000313" key="13">
    <source>
        <dbReference type="Proteomes" id="UP000051952"/>
    </source>
</evidence>
<keyword evidence="6" id="KW-0746">Sphingolipid metabolism</keyword>
<evidence type="ECO:0000256" key="7">
    <source>
        <dbReference type="ARBA" id="ARBA00022989"/>
    </source>
</evidence>
<proteinExistence type="inferred from homology"/>
<evidence type="ECO:0000259" key="11">
    <source>
        <dbReference type="Pfam" id="PF14360"/>
    </source>
</evidence>
<sequence length="350" mass="38733">MSLFNGAPLPLLTQALRYPVVLIVTVFLLAIALNVTTERMPDPAKERPLPDMGHELLPKVEALEHVTDAILGIMNGLIIFMVFKLYLLHRYATGQADVVPMLPSFLQIPYVTNFVFGVWEGSKDGNAEPFDRKDCHYVAWIRFWLVYSILTLFRAPVIMFTSMPATDNHCQNPPNLTNPVGNVFLTVATLGSGSIHCGDLMFSGHSVSATLAFISLATYGPMLWWIFRPLGFTLMAATWVTILSSRSHYTDDIVVAIYLTIATYWLVPHNTTIGAPLSLQTIIRWWPCCGSSVRQEGDDGRELDVNFVDFVDSSGGQQTPVEMPIEVVTTSGEEKPAQSNVEVAVKTPLA</sequence>
<evidence type="ECO:0000256" key="4">
    <source>
        <dbReference type="ARBA" id="ARBA00022692"/>
    </source>
</evidence>
<evidence type="ECO:0000256" key="1">
    <source>
        <dbReference type="ARBA" id="ARBA00004141"/>
    </source>
</evidence>
<evidence type="ECO:0000256" key="2">
    <source>
        <dbReference type="ARBA" id="ARBA00005441"/>
    </source>
</evidence>
<feature type="transmembrane region" description="Helical" evidence="10">
    <location>
        <begin position="101"/>
        <end position="119"/>
    </location>
</feature>
<evidence type="ECO:0000256" key="5">
    <source>
        <dbReference type="ARBA" id="ARBA00022777"/>
    </source>
</evidence>
<evidence type="ECO:0000256" key="3">
    <source>
        <dbReference type="ARBA" id="ARBA00022679"/>
    </source>
</evidence>
<dbReference type="GO" id="GO:0005789">
    <property type="term" value="C:endoplasmic reticulum membrane"/>
    <property type="evidence" value="ECO:0007669"/>
    <property type="project" value="TreeGrafter"/>
</dbReference>
<keyword evidence="8" id="KW-0443">Lipid metabolism</keyword>
<organism evidence="12 13">
    <name type="scientific">Bodo saltans</name>
    <name type="common">Flagellated protozoan</name>
    <dbReference type="NCBI Taxonomy" id="75058"/>
    <lineage>
        <taxon>Eukaryota</taxon>
        <taxon>Discoba</taxon>
        <taxon>Euglenozoa</taxon>
        <taxon>Kinetoplastea</taxon>
        <taxon>Metakinetoplastina</taxon>
        <taxon>Eubodonida</taxon>
        <taxon>Bodonidae</taxon>
        <taxon>Bodo</taxon>
    </lineage>
</organism>
<dbReference type="PANTHER" id="PTHR21290">
    <property type="entry name" value="SPHINGOMYELIN SYNTHETASE"/>
    <property type="match status" value="1"/>
</dbReference>
<protein>
    <submittedName>
        <fullName evidence="12">Phosphatidylcholine:ceramide cholinephosphotransferase, putative</fullName>
    </submittedName>
</protein>
<feature type="domain" description="Sphingomyelin synthase-like" evidence="11">
    <location>
        <begin position="196"/>
        <end position="266"/>
    </location>
</feature>
<accession>A0A0S4J1W3</accession>
<keyword evidence="13" id="KW-1185">Reference proteome</keyword>
<reference evidence="13" key="1">
    <citation type="submission" date="2015-09" db="EMBL/GenBank/DDBJ databases">
        <authorList>
            <consortium name="Pathogen Informatics"/>
        </authorList>
    </citation>
    <scope>NUCLEOTIDE SEQUENCE [LARGE SCALE GENOMIC DNA]</scope>
    <source>
        <strain evidence="13">Lake Konstanz</strain>
    </source>
</reference>
<comment type="subcellular location">
    <subcellularLocation>
        <location evidence="1">Membrane</location>
        <topology evidence="1">Multi-pass membrane protein</topology>
    </subcellularLocation>
</comment>